<evidence type="ECO:0000259" key="6">
    <source>
        <dbReference type="Pfam" id="PF02797"/>
    </source>
</evidence>
<dbReference type="PANTHER" id="PTHR11877:SF46">
    <property type="entry name" value="TYPE III POLYKETIDE SYNTHASE A"/>
    <property type="match status" value="1"/>
</dbReference>
<dbReference type="PANTHER" id="PTHR11877">
    <property type="entry name" value="HYDROXYMETHYLGLUTARYL-COA SYNTHASE"/>
    <property type="match status" value="1"/>
</dbReference>
<keyword evidence="4" id="KW-0012">Acyltransferase</keyword>
<gene>
    <name evidence="7" type="ORF">R1sor_001441</name>
</gene>
<evidence type="ECO:0008006" key="9">
    <source>
        <dbReference type="Google" id="ProtNLM"/>
    </source>
</evidence>
<evidence type="ECO:0000313" key="8">
    <source>
        <dbReference type="Proteomes" id="UP001633002"/>
    </source>
</evidence>
<dbReference type="FunFam" id="3.40.47.10:FF:000014">
    <property type="entry name" value="Chalcone synthase 1"/>
    <property type="match status" value="1"/>
</dbReference>
<dbReference type="AlphaFoldDB" id="A0ABD3H1Y0"/>
<dbReference type="Pfam" id="PF00195">
    <property type="entry name" value="Chal_sti_synt_N"/>
    <property type="match status" value="1"/>
</dbReference>
<dbReference type="EMBL" id="JBJQOH010000006">
    <property type="protein sequence ID" value="KAL3683419.1"/>
    <property type="molecule type" value="Genomic_DNA"/>
</dbReference>
<dbReference type="InterPro" id="IPR001099">
    <property type="entry name" value="Chalcone/stilbene_synt_N"/>
</dbReference>
<keyword evidence="2 4" id="KW-0808">Transferase</keyword>
<protein>
    <recommendedName>
        <fullName evidence="9">Chalcone synthase</fullName>
    </recommendedName>
</protein>
<dbReference type="Proteomes" id="UP001633002">
    <property type="component" value="Unassembled WGS sequence"/>
</dbReference>
<dbReference type="FunFam" id="3.40.47.10:FF:000025">
    <property type="entry name" value="Chalcone synthase 2"/>
    <property type="match status" value="1"/>
</dbReference>
<evidence type="ECO:0000313" key="7">
    <source>
        <dbReference type="EMBL" id="KAL3683419.1"/>
    </source>
</evidence>
<name>A0ABD3H1Y0_9MARC</name>
<dbReference type="Pfam" id="PF02797">
    <property type="entry name" value="Chal_sti_synt_C"/>
    <property type="match status" value="1"/>
</dbReference>
<dbReference type="InterPro" id="IPR012328">
    <property type="entry name" value="Chalcone/stilbene_synt_C"/>
</dbReference>
<dbReference type="Gene3D" id="3.40.47.10">
    <property type="match status" value="2"/>
</dbReference>
<comment type="caution">
    <text evidence="7">The sequence shown here is derived from an EMBL/GenBank/DDBJ whole genome shotgun (WGS) entry which is preliminary data.</text>
</comment>
<reference evidence="7 8" key="1">
    <citation type="submission" date="2024-09" db="EMBL/GenBank/DDBJ databases">
        <title>Chromosome-scale assembly of Riccia sorocarpa.</title>
        <authorList>
            <person name="Paukszto L."/>
        </authorList>
    </citation>
    <scope>NUCLEOTIDE SEQUENCE [LARGE SCALE GENOMIC DNA]</scope>
    <source>
        <strain evidence="7">LP-2024</strain>
        <tissue evidence="7">Aerial parts of the thallus</tissue>
    </source>
</reference>
<feature type="domain" description="Chalcone/stilbene synthase C-terminal" evidence="6">
    <location>
        <begin position="244"/>
        <end position="393"/>
    </location>
</feature>
<dbReference type="SUPFAM" id="SSF53901">
    <property type="entry name" value="Thiolase-like"/>
    <property type="match status" value="2"/>
</dbReference>
<evidence type="ECO:0000259" key="5">
    <source>
        <dbReference type="Pfam" id="PF00195"/>
    </source>
</evidence>
<feature type="domain" description="Chalcone/stilbene synthase N-terminal" evidence="5">
    <location>
        <begin position="12"/>
        <end position="233"/>
    </location>
</feature>
<accession>A0ABD3H1Y0</accession>
<dbReference type="GO" id="GO:0016746">
    <property type="term" value="F:acyltransferase activity"/>
    <property type="evidence" value="ECO:0007669"/>
    <property type="project" value="UniProtKB-KW"/>
</dbReference>
<dbReference type="InterPro" id="IPR016039">
    <property type="entry name" value="Thiolase-like"/>
</dbReference>
<organism evidence="7 8">
    <name type="scientific">Riccia sorocarpa</name>
    <dbReference type="NCBI Taxonomy" id="122646"/>
    <lineage>
        <taxon>Eukaryota</taxon>
        <taxon>Viridiplantae</taxon>
        <taxon>Streptophyta</taxon>
        <taxon>Embryophyta</taxon>
        <taxon>Marchantiophyta</taxon>
        <taxon>Marchantiopsida</taxon>
        <taxon>Marchantiidae</taxon>
        <taxon>Marchantiales</taxon>
        <taxon>Ricciaceae</taxon>
        <taxon>Riccia</taxon>
    </lineage>
</organism>
<comment type="similarity">
    <text evidence="1 4">Belongs to the thiolase-like superfamily. Chalcone/stilbene synthases family.</text>
</comment>
<sequence>MGSFGDSIPMERTSKQAAPGKATVLAIGRAVPINVIHQEGLAERYLRELNRHEEPGLLAKLERLCTNTTVKTRYTVITEEVVRNNPGLLVEGATTVRERLQISAEEVTKLGVEAAKKALAEWNRPVEDITHLVYVSSSEVRLPGGDLYIAATLGLRKTVNRVMLYMLGCCGGAAGIRVAKDLAENNPGSRVLLTTSDNCLIGYRAPHPDRPYDLVGAALFGDGAASMIIGADPILGKETPWFEFHQYIQTFIPGTEHTIDGTLNESGIIFTLSRELPKVIENNIEEFAEELHGMLPKGLNYNDIFWAVHPGGPAILNAVERKLELTPEKLVSSRQVLSDYGNINSNTIIYVLDYMRQASLKKRREQSPGPDPEWGFMLAFGPGITVEGMVARNLV</sequence>
<evidence type="ECO:0000256" key="4">
    <source>
        <dbReference type="RuleBase" id="RU003633"/>
    </source>
</evidence>
<evidence type="ECO:0000256" key="3">
    <source>
        <dbReference type="PIRSR" id="PIRSR000451-1"/>
    </source>
</evidence>
<dbReference type="InterPro" id="IPR011141">
    <property type="entry name" value="Polyketide_synthase_type-III"/>
</dbReference>
<dbReference type="CDD" id="cd00831">
    <property type="entry name" value="CHS_like"/>
    <property type="match status" value="1"/>
</dbReference>
<evidence type="ECO:0000256" key="1">
    <source>
        <dbReference type="ARBA" id="ARBA00005531"/>
    </source>
</evidence>
<dbReference type="PIRSF" id="PIRSF000451">
    <property type="entry name" value="PKS_III"/>
    <property type="match status" value="1"/>
</dbReference>
<proteinExistence type="inferred from homology"/>
<evidence type="ECO:0000256" key="2">
    <source>
        <dbReference type="ARBA" id="ARBA00022679"/>
    </source>
</evidence>
<keyword evidence="8" id="KW-1185">Reference proteome</keyword>
<feature type="active site" description="Acyl-thioester intermediate" evidence="3">
    <location>
        <position position="169"/>
    </location>
</feature>